<dbReference type="SUPFAM" id="SSF54786">
    <property type="entry name" value="YcfA/nrd intein domain"/>
    <property type="match status" value="1"/>
</dbReference>
<evidence type="ECO:0000313" key="8">
    <source>
        <dbReference type="EMBL" id="KVW92753.1"/>
    </source>
</evidence>
<dbReference type="EMBL" id="LDUG01000053">
    <property type="protein sequence ID" value="KVW92753.1"/>
    <property type="molecule type" value="Genomic_DNA"/>
</dbReference>
<dbReference type="Pfam" id="PF07927">
    <property type="entry name" value="HicA_toxin"/>
    <property type="match status" value="1"/>
</dbReference>
<evidence type="ECO:0000256" key="3">
    <source>
        <dbReference type="ARBA" id="ARBA00022722"/>
    </source>
</evidence>
<reference evidence="8 9" key="1">
    <citation type="journal article" date="2015" name="Appl. Environ. Microbiol.">
        <title>Aerobic and Anaerobic Thiosulfate Oxidation by a Cold-Adapted, Subglacial Chemoautotroph.</title>
        <authorList>
            <person name="Harrold Z.R."/>
            <person name="Skidmore M.L."/>
            <person name="Hamilton T.L."/>
            <person name="Desch L."/>
            <person name="Amada K."/>
            <person name="van Gelder W."/>
            <person name="Glover K."/>
            <person name="Roden E.E."/>
            <person name="Boyd E.S."/>
        </authorList>
    </citation>
    <scope>NUCLEOTIDE SEQUENCE [LARGE SCALE GENOMIC DNA]</scope>
    <source>
        <strain evidence="8 9">RG</strain>
    </source>
</reference>
<dbReference type="InterPro" id="IPR012933">
    <property type="entry name" value="HicA_mRNA_interferase"/>
</dbReference>
<comment type="caution">
    <text evidence="8">The sequence shown here is derived from an EMBL/GenBank/DDBJ whole genome shotgun (WGS) entry which is preliminary data.</text>
</comment>
<proteinExistence type="inferred from homology"/>
<dbReference type="GO" id="GO:0004519">
    <property type="term" value="F:endonuclease activity"/>
    <property type="evidence" value="ECO:0007669"/>
    <property type="project" value="UniProtKB-KW"/>
</dbReference>
<dbReference type="RefSeq" id="WP_059758850.1">
    <property type="nucleotide sequence ID" value="NZ_LDUG01000053.1"/>
</dbReference>
<keyword evidence="3" id="KW-0540">Nuclease</keyword>
<dbReference type="Proteomes" id="UP000064243">
    <property type="component" value="Unassembled WGS sequence"/>
</dbReference>
<keyword evidence="5" id="KW-0378">Hydrolase</keyword>
<keyword evidence="9" id="KW-1185">Reference proteome</keyword>
<evidence type="ECO:0000256" key="6">
    <source>
        <dbReference type="ARBA" id="ARBA00022884"/>
    </source>
</evidence>
<keyword evidence="6" id="KW-0694">RNA-binding</keyword>
<dbReference type="OrthoDB" id="9811409at2"/>
<evidence type="ECO:0000256" key="7">
    <source>
        <dbReference type="ARBA" id="ARBA00023016"/>
    </source>
</evidence>
<dbReference type="GO" id="GO:0016787">
    <property type="term" value="F:hydrolase activity"/>
    <property type="evidence" value="ECO:0007669"/>
    <property type="project" value="UniProtKB-KW"/>
</dbReference>
<evidence type="ECO:0000256" key="1">
    <source>
        <dbReference type="ARBA" id="ARBA00006620"/>
    </source>
</evidence>
<comment type="similarity">
    <text evidence="1">Belongs to the HicA mRNA interferase family.</text>
</comment>
<evidence type="ECO:0000313" key="9">
    <source>
        <dbReference type="Proteomes" id="UP000064243"/>
    </source>
</evidence>
<protein>
    <submittedName>
        <fullName evidence="8">YcfA family protein</fullName>
    </submittedName>
</protein>
<organism evidence="8 9">
    <name type="scientific">Thiobacillus denitrificans</name>
    <dbReference type="NCBI Taxonomy" id="36861"/>
    <lineage>
        <taxon>Bacteria</taxon>
        <taxon>Pseudomonadati</taxon>
        <taxon>Pseudomonadota</taxon>
        <taxon>Betaproteobacteria</taxon>
        <taxon>Nitrosomonadales</taxon>
        <taxon>Thiobacillaceae</taxon>
        <taxon>Thiobacillus</taxon>
    </lineage>
</organism>
<gene>
    <name evidence="8" type="ORF">ABW22_15390</name>
</gene>
<keyword evidence="4" id="KW-0255">Endonuclease</keyword>
<name>A0A106BHQ1_THIDE</name>
<evidence type="ECO:0000256" key="4">
    <source>
        <dbReference type="ARBA" id="ARBA00022759"/>
    </source>
</evidence>
<evidence type="ECO:0000256" key="2">
    <source>
        <dbReference type="ARBA" id="ARBA00022649"/>
    </source>
</evidence>
<accession>A0A106BHQ1</accession>
<dbReference type="PATRIC" id="fig|36861.3.peg.2929"/>
<sequence>MGSSFTPELIRLLREASCKFERPGKGDHDIWFSPITGVRFPVDHKIKSRHTANAVLKQAGLPKGF</sequence>
<evidence type="ECO:0000256" key="5">
    <source>
        <dbReference type="ARBA" id="ARBA00022801"/>
    </source>
</evidence>
<dbReference type="GO" id="GO:0003729">
    <property type="term" value="F:mRNA binding"/>
    <property type="evidence" value="ECO:0007669"/>
    <property type="project" value="InterPro"/>
</dbReference>
<keyword evidence="2" id="KW-1277">Toxin-antitoxin system</keyword>
<dbReference type="AlphaFoldDB" id="A0A106BHQ1"/>
<keyword evidence="7" id="KW-0346">Stress response</keyword>
<dbReference type="Gene3D" id="3.30.920.30">
    <property type="entry name" value="Hypothetical protein"/>
    <property type="match status" value="1"/>
</dbReference>
<dbReference type="InterPro" id="IPR038570">
    <property type="entry name" value="HicA_sf"/>
</dbReference>